<dbReference type="PANTHER" id="PTHR35702">
    <property type="entry name" value="EXPRESSED PROTEIN"/>
    <property type="match status" value="1"/>
</dbReference>
<sequence length="241" mass="26474">MAQLNKLLDGWKVEPSMSLLQGVTISFWYRTIQLREPYVLHFAANKCKELVGEKDSSQTGKFTLGQCFDMGSGTLAFSAKEGMKLYVNSIQTSQVERVRSLAMERTMSYALSRGASSKDAAKQAAKAGKNAAKMASRHINRITGPILSSGWDFFETLYFGGSAIEGFLRAGGTLYGTYAGGFYGEHRLGKVGYLLGSQIGSWIGGRIGVMVYDVLNGFHFLLWSVKVKTGVREGYESRPEL</sequence>
<organism evidence="1 2">
    <name type="scientific">Carnegiea gigantea</name>
    <dbReference type="NCBI Taxonomy" id="171969"/>
    <lineage>
        <taxon>Eukaryota</taxon>
        <taxon>Viridiplantae</taxon>
        <taxon>Streptophyta</taxon>
        <taxon>Embryophyta</taxon>
        <taxon>Tracheophyta</taxon>
        <taxon>Spermatophyta</taxon>
        <taxon>Magnoliopsida</taxon>
        <taxon>eudicotyledons</taxon>
        <taxon>Gunneridae</taxon>
        <taxon>Pentapetalae</taxon>
        <taxon>Caryophyllales</taxon>
        <taxon>Cactineae</taxon>
        <taxon>Cactaceae</taxon>
        <taxon>Cactoideae</taxon>
        <taxon>Echinocereeae</taxon>
        <taxon>Carnegiea</taxon>
    </lineage>
</organism>
<dbReference type="OrthoDB" id="1906723at2759"/>
<accession>A0A9Q1KQX6</accession>
<proteinExistence type="predicted"/>
<protein>
    <submittedName>
        <fullName evidence="1">Uncharacterized protein</fullName>
    </submittedName>
</protein>
<gene>
    <name evidence="1" type="ORF">Cgig2_022806</name>
</gene>
<evidence type="ECO:0000313" key="2">
    <source>
        <dbReference type="Proteomes" id="UP001153076"/>
    </source>
</evidence>
<dbReference type="Proteomes" id="UP001153076">
    <property type="component" value="Unassembled WGS sequence"/>
</dbReference>
<evidence type="ECO:0000313" key="1">
    <source>
        <dbReference type="EMBL" id="KAJ8447077.1"/>
    </source>
</evidence>
<comment type="caution">
    <text evidence="1">The sequence shown here is derived from an EMBL/GenBank/DDBJ whole genome shotgun (WGS) entry which is preliminary data.</text>
</comment>
<name>A0A9Q1KQX6_9CARY</name>
<keyword evidence="2" id="KW-1185">Reference proteome</keyword>
<dbReference type="EMBL" id="JAKOGI010000041">
    <property type="protein sequence ID" value="KAJ8447077.1"/>
    <property type="molecule type" value="Genomic_DNA"/>
</dbReference>
<dbReference type="PANTHER" id="PTHR35702:SF1">
    <property type="entry name" value="EXPRESSED PROTEIN"/>
    <property type="match status" value="1"/>
</dbReference>
<reference evidence="1" key="1">
    <citation type="submission" date="2022-04" db="EMBL/GenBank/DDBJ databases">
        <title>Carnegiea gigantea Genome sequencing and assembly v2.</title>
        <authorList>
            <person name="Copetti D."/>
            <person name="Sanderson M.J."/>
            <person name="Burquez A."/>
            <person name="Wojciechowski M.F."/>
        </authorList>
    </citation>
    <scope>NUCLEOTIDE SEQUENCE</scope>
    <source>
        <strain evidence="1">SGP5-SGP5p</strain>
        <tissue evidence="1">Aerial part</tissue>
    </source>
</reference>
<dbReference type="AlphaFoldDB" id="A0A9Q1KQX6"/>